<dbReference type="GO" id="GO:0003677">
    <property type="term" value="F:DNA binding"/>
    <property type="evidence" value="ECO:0007669"/>
    <property type="project" value="UniProtKB-KW"/>
</dbReference>
<keyword evidence="5" id="KW-0862">Zinc</keyword>
<feature type="compositionally biased region" description="Low complexity" evidence="11">
    <location>
        <begin position="1262"/>
        <end position="1275"/>
    </location>
</feature>
<keyword evidence="9" id="KW-0539">Nucleus</keyword>
<dbReference type="GO" id="GO:0008270">
    <property type="term" value="F:zinc ion binding"/>
    <property type="evidence" value="ECO:0007669"/>
    <property type="project" value="UniProtKB-KW"/>
</dbReference>
<reference evidence="15 16" key="1">
    <citation type="submission" date="2022-12" db="EMBL/GenBank/DDBJ databases">
        <title>Chromosome-level genome assembly of true bugs.</title>
        <authorList>
            <person name="Ma L."/>
            <person name="Li H."/>
        </authorList>
    </citation>
    <scope>NUCLEOTIDE SEQUENCE [LARGE SCALE GENOMIC DNA]</scope>
    <source>
        <strain evidence="15">Lab_2022b</strain>
    </source>
</reference>
<keyword evidence="8" id="KW-0804">Transcription</keyword>
<feature type="region of interest" description="Disordered" evidence="11">
    <location>
        <begin position="643"/>
        <end position="663"/>
    </location>
</feature>
<evidence type="ECO:0000256" key="8">
    <source>
        <dbReference type="ARBA" id="ARBA00023163"/>
    </source>
</evidence>
<dbReference type="SUPFAM" id="SSF57667">
    <property type="entry name" value="beta-beta-alpha zinc fingers"/>
    <property type="match status" value="3"/>
</dbReference>
<feature type="domain" description="ELM2" evidence="13">
    <location>
        <begin position="967"/>
        <end position="1047"/>
    </location>
</feature>
<feature type="region of interest" description="Disordered" evidence="11">
    <location>
        <begin position="193"/>
        <end position="297"/>
    </location>
</feature>
<evidence type="ECO:0000256" key="3">
    <source>
        <dbReference type="ARBA" id="ARBA00022737"/>
    </source>
</evidence>
<feature type="domain" description="C2H2-type" evidence="12">
    <location>
        <begin position="119"/>
        <end position="146"/>
    </location>
</feature>
<dbReference type="InterPro" id="IPR000949">
    <property type="entry name" value="ELM2_dom"/>
</dbReference>
<feature type="domain" description="C2H2-type" evidence="12">
    <location>
        <begin position="1212"/>
        <end position="1239"/>
    </location>
</feature>
<feature type="domain" description="C2H2-type" evidence="12">
    <location>
        <begin position="309"/>
        <end position="336"/>
    </location>
</feature>
<protein>
    <submittedName>
        <fullName evidence="15">Uncharacterized protein</fullName>
    </submittedName>
</protein>
<feature type="region of interest" description="Disordered" evidence="11">
    <location>
        <begin position="1185"/>
        <end position="1204"/>
    </location>
</feature>
<feature type="compositionally biased region" description="Low complexity" evidence="11">
    <location>
        <begin position="203"/>
        <end position="228"/>
    </location>
</feature>
<accession>A0AAW1CM80</accession>
<evidence type="ECO:0000256" key="1">
    <source>
        <dbReference type="ARBA" id="ARBA00004123"/>
    </source>
</evidence>
<feature type="compositionally biased region" description="Polar residues" evidence="11">
    <location>
        <begin position="649"/>
        <end position="663"/>
    </location>
</feature>
<dbReference type="InterPro" id="IPR009057">
    <property type="entry name" value="Homeodomain-like_sf"/>
</dbReference>
<dbReference type="GO" id="GO:0003714">
    <property type="term" value="F:transcription corepressor activity"/>
    <property type="evidence" value="ECO:0007669"/>
    <property type="project" value="TreeGrafter"/>
</dbReference>
<evidence type="ECO:0000256" key="11">
    <source>
        <dbReference type="SAM" id="MobiDB-lite"/>
    </source>
</evidence>
<evidence type="ECO:0000256" key="5">
    <source>
        <dbReference type="ARBA" id="ARBA00022833"/>
    </source>
</evidence>
<evidence type="ECO:0000259" key="13">
    <source>
        <dbReference type="PROSITE" id="PS51156"/>
    </source>
</evidence>
<dbReference type="InterPro" id="IPR051066">
    <property type="entry name" value="Trans_reg/Corepressor"/>
</dbReference>
<dbReference type="InterPro" id="IPR036236">
    <property type="entry name" value="Znf_C2H2_sf"/>
</dbReference>
<feature type="region of interest" description="Disordered" evidence="11">
    <location>
        <begin position="605"/>
        <end position="626"/>
    </location>
</feature>
<evidence type="ECO:0000256" key="10">
    <source>
        <dbReference type="PROSITE-ProRule" id="PRU00042"/>
    </source>
</evidence>
<keyword evidence="7" id="KW-0238">DNA-binding</keyword>
<dbReference type="Gene3D" id="1.10.10.60">
    <property type="entry name" value="Homeodomain-like"/>
    <property type="match status" value="1"/>
</dbReference>
<dbReference type="InterPro" id="IPR017884">
    <property type="entry name" value="SANT_dom"/>
</dbReference>
<dbReference type="EMBL" id="JAPXFL010000015">
    <property type="protein sequence ID" value="KAK9497349.1"/>
    <property type="molecule type" value="Genomic_DNA"/>
</dbReference>
<evidence type="ECO:0000313" key="16">
    <source>
        <dbReference type="Proteomes" id="UP001461498"/>
    </source>
</evidence>
<feature type="region of interest" description="Disordered" evidence="11">
    <location>
        <begin position="511"/>
        <end position="532"/>
    </location>
</feature>
<comment type="caution">
    <text evidence="15">The sequence shown here is derived from an EMBL/GenBank/DDBJ whole genome shotgun (WGS) entry which is preliminary data.</text>
</comment>
<dbReference type="Pfam" id="PF00249">
    <property type="entry name" value="Myb_DNA-binding"/>
    <property type="match status" value="1"/>
</dbReference>
<dbReference type="FunFam" id="3.30.160.60:FF:000656">
    <property type="entry name" value="Zinc finger protein 541"/>
    <property type="match status" value="1"/>
</dbReference>
<evidence type="ECO:0000256" key="2">
    <source>
        <dbReference type="ARBA" id="ARBA00022723"/>
    </source>
</evidence>
<evidence type="ECO:0000313" key="15">
    <source>
        <dbReference type="EMBL" id="KAK9497349.1"/>
    </source>
</evidence>
<dbReference type="Gene3D" id="3.30.160.60">
    <property type="entry name" value="Classic Zinc Finger"/>
    <property type="match status" value="5"/>
</dbReference>
<dbReference type="FunFam" id="1.10.10.60:FF:000012">
    <property type="entry name" value="Metastasis-associated 1 family, member 3"/>
    <property type="match status" value="1"/>
</dbReference>
<dbReference type="PANTHER" id="PTHR16089:SF40">
    <property type="entry name" value="SUPPRESSOR OF ACTIVATED EGL-4 PROTEIN 1"/>
    <property type="match status" value="1"/>
</dbReference>
<dbReference type="Proteomes" id="UP001461498">
    <property type="component" value="Unassembled WGS sequence"/>
</dbReference>
<dbReference type="PANTHER" id="PTHR16089">
    <property type="entry name" value="REST COREPRESSOR COREST PROTEIN-RELATED"/>
    <property type="match status" value="1"/>
</dbReference>
<keyword evidence="3" id="KW-0677">Repeat</keyword>
<dbReference type="Pfam" id="PF00096">
    <property type="entry name" value="zf-C2H2"/>
    <property type="match status" value="3"/>
</dbReference>
<feature type="region of interest" description="Disordered" evidence="11">
    <location>
        <begin position="1227"/>
        <end position="1283"/>
    </location>
</feature>
<dbReference type="GO" id="GO:0000118">
    <property type="term" value="C:histone deacetylase complex"/>
    <property type="evidence" value="ECO:0007669"/>
    <property type="project" value="TreeGrafter"/>
</dbReference>
<dbReference type="Pfam" id="PF13912">
    <property type="entry name" value="zf-C2H2_6"/>
    <property type="match status" value="2"/>
</dbReference>
<dbReference type="PROSITE" id="PS50157">
    <property type="entry name" value="ZINC_FINGER_C2H2_2"/>
    <property type="match status" value="6"/>
</dbReference>
<comment type="subcellular location">
    <subcellularLocation>
        <location evidence="1">Nucleus</location>
    </subcellularLocation>
</comment>
<dbReference type="PROSITE" id="PS51156">
    <property type="entry name" value="ELM2"/>
    <property type="match status" value="1"/>
</dbReference>
<feature type="compositionally biased region" description="Polar residues" evidence="11">
    <location>
        <begin position="1247"/>
        <end position="1261"/>
    </location>
</feature>
<feature type="domain" description="C2H2-type" evidence="12">
    <location>
        <begin position="1157"/>
        <end position="1186"/>
    </location>
</feature>
<keyword evidence="2" id="KW-0479">Metal-binding</keyword>
<feature type="compositionally biased region" description="Low complexity" evidence="11">
    <location>
        <begin position="715"/>
        <end position="732"/>
    </location>
</feature>
<evidence type="ECO:0000256" key="7">
    <source>
        <dbReference type="ARBA" id="ARBA00023125"/>
    </source>
</evidence>
<feature type="region of interest" description="Disordered" evidence="11">
    <location>
        <begin position="693"/>
        <end position="744"/>
    </location>
</feature>
<proteinExistence type="predicted"/>
<dbReference type="GO" id="GO:0005667">
    <property type="term" value="C:transcription regulator complex"/>
    <property type="evidence" value="ECO:0007669"/>
    <property type="project" value="TreeGrafter"/>
</dbReference>
<feature type="domain" description="C2H2-type" evidence="12">
    <location>
        <begin position="147"/>
        <end position="174"/>
    </location>
</feature>
<gene>
    <name evidence="15" type="ORF">O3M35_004682</name>
</gene>
<dbReference type="SMART" id="SM00717">
    <property type="entry name" value="SANT"/>
    <property type="match status" value="1"/>
</dbReference>
<evidence type="ECO:0000256" key="4">
    <source>
        <dbReference type="ARBA" id="ARBA00022771"/>
    </source>
</evidence>
<dbReference type="SMART" id="SM01189">
    <property type="entry name" value="ELM2"/>
    <property type="match status" value="1"/>
</dbReference>
<dbReference type="SMART" id="SM00355">
    <property type="entry name" value="ZnF_C2H2"/>
    <property type="match status" value="6"/>
</dbReference>
<keyword evidence="6" id="KW-0805">Transcription regulation</keyword>
<keyword evidence="4 10" id="KW-0863">Zinc-finger</keyword>
<sequence length="1283" mass="140911">MYFSQIFNTQNCKFSSFFIKLSAIIFVDYDSNFIDFIFCFFIFAGGSTAGSGFDLFDSQSGQDLTLSPQTFTSSTEAFINENSNMGSTEDDKTIADSSKLTVRRPSRPKALSPNRQGPQQCQICSKVFGNASALAKHKLTHSDERKYVCGICGKAFKRQDHLNGHMLTHRNKKPYECKADGCGKSYCDARSLRRHTENHHSHSSPISVSSSTTTSPANSANGPNNNGTESPPSCIQYAPRPTSPKNKNIINNSNNTNNNNNNNNNTNNNNNNNSNNNNNNTNNNNNNKTGQNTPTSSINKAIATSTKPVECNLCHRKFKNIPALNGHMRLHGGYFKKESDSKKCEKKDTNGPPLQTASISVRALIEEKIIQKRITTNTNQGAHLPPTLSIMEAPVRRFTGKGGTEPLAVKISSFVLPSVPTAGLTTINSDKVLIKTDDGIKVEQIKIDGSIQMKTIKLENTNKVEGSIQTDLTAKPESGTTTTTLQPVVSNQQAIINRNLQDHPIILKKVSKPCQKRPASDLTSSQQDLNERNDDVQASIQGESYALSVYGTEDGGYFSPTLQDEMFHQVQSVQESMLLQGVDPAQLVDSIQAAGLQDISALENYQSPTGSLPSPENFPNHQDLQSVLDSPLPVSLADFASFTYPTPPASQEGQSPSFPNLVSQGNTSPLSAAFYTSPMSSSAAVEAALNEVLPEHGYPSPPPHSPLSNTPVPSPLSLPATSTSQHQSLTSQMMPNSDDPLLSSAPKDFAARKRIDVNGVKVVHQTTNTGTNMEVPSTNTGTAGVTGIVLDRNGELKLIQTSCFQSILSGTVFVNTKAKIDPTLIGSNENGGTRFVKALTIPGKTLFTKSKPSTVETTKEEIEDDVFLSPTAPSSPVRSNRKRPRLDCNTPPSRPYESRLRIARSRHPTERHLLYTPPPILPPTRHGQGLYWQAVTTWPSSTTSLKDCDLDDGGQEIGSAPECDTTPHVNIGAQYQVQVPSWTNRPIERAQDTPIREHLLWDPTISKHVSDTEAVPGGGRNKEYALHLLNLCHGKIHDAMIRLMQPTPFLPVGHPLLSFDYPDSERWSPSEMDLFQQALLKYDKDFLSIAQEIGTKSSKQCVQFYYIWKKVCPEEYKRLRLVRRRFREAEKESENIKTEVTPNDTDLVSTSSESRLFVCEYADCSASFNSRAALNGHIRIHVGGASGRASTPDHKRHNSNQNSAGLDSIEEFPCKICGKIFNKVKSRSAHMKSHRASDTEIRKASNKVENIATNKDSNQCENNSNRNSTVTSSNSIHRHPCDR</sequence>
<dbReference type="PROSITE" id="PS00028">
    <property type="entry name" value="ZINC_FINGER_C2H2_1"/>
    <property type="match status" value="6"/>
</dbReference>
<feature type="domain" description="SANT" evidence="14">
    <location>
        <begin position="1062"/>
        <end position="1113"/>
    </location>
</feature>
<evidence type="ECO:0000256" key="9">
    <source>
        <dbReference type="ARBA" id="ARBA00023242"/>
    </source>
</evidence>
<feature type="region of interest" description="Disordered" evidence="11">
    <location>
        <begin position="82"/>
        <end position="118"/>
    </location>
</feature>
<dbReference type="InterPro" id="IPR013087">
    <property type="entry name" value="Znf_C2H2_type"/>
</dbReference>
<dbReference type="GO" id="GO:0006357">
    <property type="term" value="P:regulation of transcription by RNA polymerase II"/>
    <property type="evidence" value="ECO:0007669"/>
    <property type="project" value="TreeGrafter"/>
</dbReference>
<keyword evidence="16" id="KW-1185">Reference proteome</keyword>
<evidence type="ECO:0000259" key="12">
    <source>
        <dbReference type="PROSITE" id="PS50157"/>
    </source>
</evidence>
<dbReference type="PROSITE" id="PS51293">
    <property type="entry name" value="SANT"/>
    <property type="match status" value="1"/>
</dbReference>
<feature type="compositionally biased region" description="Low complexity" evidence="11">
    <location>
        <begin position="246"/>
        <end position="289"/>
    </location>
</feature>
<feature type="region of interest" description="Disordered" evidence="11">
    <location>
        <begin position="858"/>
        <end position="896"/>
    </location>
</feature>
<dbReference type="SUPFAM" id="SSF46689">
    <property type="entry name" value="Homeodomain-like"/>
    <property type="match status" value="1"/>
</dbReference>
<organism evidence="15 16">
    <name type="scientific">Rhynocoris fuscipes</name>
    <dbReference type="NCBI Taxonomy" id="488301"/>
    <lineage>
        <taxon>Eukaryota</taxon>
        <taxon>Metazoa</taxon>
        <taxon>Ecdysozoa</taxon>
        <taxon>Arthropoda</taxon>
        <taxon>Hexapoda</taxon>
        <taxon>Insecta</taxon>
        <taxon>Pterygota</taxon>
        <taxon>Neoptera</taxon>
        <taxon>Paraneoptera</taxon>
        <taxon>Hemiptera</taxon>
        <taxon>Heteroptera</taxon>
        <taxon>Panheteroptera</taxon>
        <taxon>Cimicomorpha</taxon>
        <taxon>Reduviidae</taxon>
        <taxon>Harpactorinae</taxon>
        <taxon>Harpactorini</taxon>
        <taxon>Rhynocoris</taxon>
    </lineage>
</organism>
<name>A0AAW1CM80_9HEMI</name>
<feature type="domain" description="C2H2-type" evidence="12">
    <location>
        <begin position="175"/>
        <end position="205"/>
    </location>
</feature>
<dbReference type="FunFam" id="3.30.160.60:FF:000744">
    <property type="entry name" value="zinc finger E-box-binding homeobox 1"/>
    <property type="match status" value="1"/>
</dbReference>
<evidence type="ECO:0000256" key="6">
    <source>
        <dbReference type="ARBA" id="ARBA00023015"/>
    </source>
</evidence>
<dbReference type="InterPro" id="IPR001005">
    <property type="entry name" value="SANT/Myb"/>
</dbReference>
<evidence type="ECO:0000259" key="14">
    <source>
        <dbReference type="PROSITE" id="PS51293"/>
    </source>
</evidence>